<proteinExistence type="predicted"/>
<name>A0A7J6NG29_PEROL</name>
<accession>A0A7J6NG29</accession>
<organism evidence="1 2">
    <name type="scientific">Perkinsus olseni</name>
    <name type="common">Perkinsus atlanticus</name>
    <dbReference type="NCBI Taxonomy" id="32597"/>
    <lineage>
        <taxon>Eukaryota</taxon>
        <taxon>Sar</taxon>
        <taxon>Alveolata</taxon>
        <taxon>Perkinsozoa</taxon>
        <taxon>Perkinsea</taxon>
        <taxon>Perkinsida</taxon>
        <taxon>Perkinsidae</taxon>
        <taxon>Perkinsus</taxon>
    </lineage>
</organism>
<sequence>RPTAPKVAEDALWNVVPWEMTEDGVADAADDEMRSLLRDALIGDSKYPGCDSELLLLRKSWAGSDAWGSVKPPGRSLEEAMDAQEKLLTEGTGEVCNLEDLSKVESY</sequence>
<evidence type="ECO:0000313" key="2">
    <source>
        <dbReference type="Proteomes" id="UP000553632"/>
    </source>
</evidence>
<gene>
    <name evidence="1" type="ORF">FOZ63_033550</name>
</gene>
<comment type="caution">
    <text evidence="1">The sequence shown here is derived from an EMBL/GenBank/DDBJ whole genome shotgun (WGS) entry which is preliminary data.</text>
</comment>
<reference evidence="1 2" key="1">
    <citation type="submission" date="2020-04" db="EMBL/GenBank/DDBJ databases">
        <title>Perkinsus olseni comparative genomics.</title>
        <authorList>
            <person name="Bogema D.R."/>
        </authorList>
    </citation>
    <scope>NUCLEOTIDE SEQUENCE [LARGE SCALE GENOMIC DNA]</scope>
    <source>
        <strain evidence="1 2">ATCC PRA-207</strain>
    </source>
</reference>
<evidence type="ECO:0000313" key="1">
    <source>
        <dbReference type="EMBL" id="KAF4682796.1"/>
    </source>
</evidence>
<dbReference type="EMBL" id="JABANO010040734">
    <property type="protein sequence ID" value="KAF4682796.1"/>
    <property type="molecule type" value="Genomic_DNA"/>
</dbReference>
<feature type="non-terminal residue" evidence="1">
    <location>
        <position position="107"/>
    </location>
</feature>
<dbReference type="Proteomes" id="UP000553632">
    <property type="component" value="Unassembled WGS sequence"/>
</dbReference>
<protein>
    <submittedName>
        <fullName evidence="1">Uncharacterized protein</fullName>
    </submittedName>
</protein>
<dbReference type="AlphaFoldDB" id="A0A7J6NG29"/>
<keyword evidence="2" id="KW-1185">Reference proteome</keyword>